<protein>
    <submittedName>
        <fullName evidence="1">Uncharacterized protein</fullName>
    </submittedName>
</protein>
<dbReference type="Proteomes" id="UP001500866">
    <property type="component" value="Unassembled WGS sequence"/>
</dbReference>
<proteinExistence type="predicted"/>
<evidence type="ECO:0000313" key="2">
    <source>
        <dbReference type="Proteomes" id="UP001500866"/>
    </source>
</evidence>
<keyword evidence="2" id="KW-1185">Reference proteome</keyword>
<evidence type="ECO:0000313" key="1">
    <source>
        <dbReference type="EMBL" id="GAA0615034.1"/>
    </source>
</evidence>
<accession>A0ABN1GN80</accession>
<dbReference type="RefSeq" id="WP_343816204.1">
    <property type="nucleotide sequence ID" value="NZ_BAAADS010000025.1"/>
</dbReference>
<name>A0ABN1GN80_9BACI</name>
<comment type="caution">
    <text evidence="1">The sequence shown here is derived from an EMBL/GenBank/DDBJ whole genome shotgun (WGS) entry which is preliminary data.</text>
</comment>
<organism evidence="1 2">
    <name type="scientific">Virgibacillus siamensis</name>
    <dbReference type="NCBI Taxonomy" id="480071"/>
    <lineage>
        <taxon>Bacteria</taxon>
        <taxon>Bacillati</taxon>
        <taxon>Bacillota</taxon>
        <taxon>Bacilli</taxon>
        <taxon>Bacillales</taxon>
        <taxon>Bacillaceae</taxon>
        <taxon>Virgibacillus</taxon>
    </lineage>
</organism>
<dbReference type="EMBL" id="BAAADS010000025">
    <property type="protein sequence ID" value="GAA0615034.1"/>
    <property type="molecule type" value="Genomic_DNA"/>
</dbReference>
<sequence length="255" mass="29883">MELYEITITDGTGKELERRLVHLAKRESGDILILNPNWIFLHEFAQEDLKVENTSANQCGSEIMKQSISVRHAVLSNREKQLNKMHTFLEKSFNQQYRDTLDKLESYQQENTDNRNSAPINQMNAKLIDLDQKKEERLNLINRQKNVSIKPPKKMISLEVDPIGYSQQVLASDYYETIVQYEKANGRLNVKQYDNLGLIDFSSERFNGEERYILLTSDPGYMLSDRELEDLQDVLDMLYVYVVRDCLVEEEMKLM</sequence>
<gene>
    <name evidence="1" type="ORF">GCM10009001_35420</name>
</gene>
<reference evidence="1 2" key="1">
    <citation type="journal article" date="2019" name="Int. J. Syst. Evol. Microbiol.">
        <title>The Global Catalogue of Microorganisms (GCM) 10K type strain sequencing project: providing services to taxonomists for standard genome sequencing and annotation.</title>
        <authorList>
            <consortium name="The Broad Institute Genomics Platform"/>
            <consortium name="The Broad Institute Genome Sequencing Center for Infectious Disease"/>
            <person name="Wu L."/>
            <person name="Ma J."/>
        </authorList>
    </citation>
    <scope>NUCLEOTIDE SEQUENCE [LARGE SCALE GENOMIC DNA]</scope>
    <source>
        <strain evidence="1 2">JCM 15395</strain>
    </source>
</reference>